<organism evidence="1 2">
    <name type="scientific">Cephalotus follicularis</name>
    <name type="common">Albany pitcher plant</name>
    <dbReference type="NCBI Taxonomy" id="3775"/>
    <lineage>
        <taxon>Eukaryota</taxon>
        <taxon>Viridiplantae</taxon>
        <taxon>Streptophyta</taxon>
        <taxon>Embryophyta</taxon>
        <taxon>Tracheophyta</taxon>
        <taxon>Spermatophyta</taxon>
        <taxon>Magnoliopsida</taxon>
        <taxon>eudicotyledons</taxon>
        <taxon>Gunneridae</taxon>
        <taxon>Pentapetalae</taxon>
        <taxon>rosids</taxon>
        <taxon>fabids</taxon>
        <taxon>Oxalidales</taxon>
        <taxon>Cephalotaceae</taxon>
        <taxon>Cephalotus</taxon>
    </lineage>
</organism>
<accession>A0A1Q3DEB9</accession>
<gene>
    <name evidence="1" type="ORF">CFOL_v3_34277</name>
</gene>
<comment type="caution">
    <text evidence="1">The sequence shown here is derived from an EMBL/GenBank/DDBJ whole genome shotgun (WGS) entry which is preliminary data.</text>
</comment>
<evidence type="ECO:0000313" key="2">
    <source>
        <dbReference type="Proteomes" id="UP000187406"/>
    </source>
</evidence>
<dbReference type="Proteomes" id="UP000187406">
    <property type="component" value="Unassembled WGS sequence"/>
</dbReference>
<proteinExistence type="predicted"/>
<sequence length="9" mass="1040">VLSLPGWIR</sequence>
<reference evidence="2" key="1">
    <citation type="submission" date="2016-04" db="EMBL/GenBank/DDBJ databases">
        <title>Cephalotus genome sequencing.</title>
        <authorList>
            <person name="Fukushima K."/>
            <person name="Hasebe M."/>
            <person name="Fang X."/>
        </authorList>
    </citation>
    <scope>NUCLEOTIDE SEQUENCE [LARGE SCALE GENOMIC DNA]</scope>
    <source>
        <strain evidence="2">cv. St1</strain>
    </source>
</reference>
<dbReference type="EMBL" id="BDDD01006702">
    <property type="protein sequence ID" value="GAV90876.1"/>
    <property type="molecule type" value="Genomic_DNA"/>
</dbReference>
<feature type="non-terminal residue" evidence="1">
    <location>
        <position position="1"/>
    </location>
</feature>
<name>A0A1Q3DEB9_CEPFO</name>
<keyword evidence="2" id="KW-1185">Reference proteome</keyword>
<evidence type="ECO:0000313" key="1">
    <source>
        <dbReference type="EMBL" id="GAV90876.1"/>
    </source>
</evidence>
<dbReference type="OrthoDB" id="1745136at2759"/>
<protein>
    <submittedName>
        <fullName evidence="1">UBN2_3 domain-containing protein</fullName>
    </submittedName>
</protein>